<dbReference type="Proteomes" id="UP000823521">
    <property type="component" value="Unassembled WGS sequence"/>
</dbReference>
<protein>
    <submittedName>
        <fullName evidence="2">Class I SAM-dependent methyltransferase</fullName>
    </submittedName>
</protein>
<dbReference type="SUPFAM" id="SSF53335">
    <property type="entry name" value="S-adenosyl-L-methionine-dependent methyltransferases"/>
    <property type="match status" value="1"/>
</dbReference>
<comment type="caution">
    <text evidence="2">The sequence shown here is derived from an EMBL/GenBank/DDBJ whole genome shotgun (WGS) entry which is preliminary data.</text>
</comment>
<dbReference type="GO" id="GO:0032259">
    <property type="term" value="P:methylation"/>
    <property type="evidence" value="ECO:0007669"/>
    <property type="project" value="UniProtKB-KW"/>
</dbReference>
<proteinExistence type="predicted"/>
<dbReference type="Pfam" id="PF13578">
    <property type="entry name" value="Methyltransf_24"/>
    <property type="match status" value="1"/>
</dbReference>
<dbReference type="RefSeq" id="WP_208811149.1">
    <property type="nucleotide sequence ID" value="NZ_WVUH01000010.1"/>
</dbReference>
<dbReference type="InterPro" id="IPR029063">
    <property type="entry name" value="SAM-dependent_MTases_sf"/>
</dbReference>
<dbReference type="GO" id="GO:0008168">
    <property type="term" value="F:methyltransferase activity"/>
    <property type="evidence" value="ECO:0007669"/>
    <property type="project" value="UniProtKB-KW"/>
</dbReference>
<feature type="region of interest" description="Disordered" evidence="1">
    <location>
        <begin position="1"/>
        <end position="23"/>
    </location>
</feature>
<gene>
    <name evidence="2" type="ORF">GSF22_02925</name>
</gene>
<accession>A0ABS3VKB5</accession>
<keyword evidence="2" id="KW-0489">Methyltransferase</keyword>
<keyword evidence="3" id="KW-1185">Reference proteome</keyword>
<name>A0ABS3VKB5_MICEH</name>
<dbReference type="EMBL" id="WVUH01000010">
    <property type="protein sequence ID" value="MBO4204965.1"/>
    <property type="molecule type" value="Genomic_DNA"/>
</dbReference>
<keyword evidence="2" id="KW-0808">Transferase</keyword>
<evidence type="ECO:0000313" key="2">
    <source>
        <dbReference type="EMBL" id="MBO4204965.1"/>
    </source>
</evidence>
<reference evidence="2 3" key="1">
    <citation type="submission" date="2019-12" db="EMBL/GenBank/DDBJ databases">
        <title>Whole genome sequencing of endophytic Actinobacterium Micromonospora sp. MPMI6T.</title>
        <authorList>
            <person name="Evv R."/>
            <person name="Podile A.R."/>
        </authorList>
    </citation>
    <scope>NUCLEOTIDE SEQUENCE [LARGE SCALE GENOMIC DNA]</scope>
    <source>
        <strain evidence="2 3">MPMI6</strain>
    </source>
</reference>
<sequence>MTVDDQQSVRLRPPARVSGGGARGLTRRLRSALATASGVEVLATLPFLAGPLARLERRPVLHGLVLSALGLRRPIFVDFPVQPEPRFGYGRPDHPELTRLLAAGRDRYVDHLRGFLGYADRLADIPLRGDLDSGEPYWVNGWLPPLDALALYGFLAAGDPRRYVEIGSGNSTKFARRAVRDHGLRTRITSIDPAPRAAVDVLCDEVVRSPLERADLAVFDELEAGDIVFFDGSHRAFMGSDVSVFFFEVLPRLRPGVLVQIHDIMLPRDYPPQWRYRHYNEQYLLAAFLLAGPGRWQVELPNAYLADDPELSAVAGPLWQRLGLTEHYLPASFWLRTGPA</sequence>
<dbReference type="Gene3D" id="3.40.50.150">
    <property type="entry name" value="Vaccinia Virus protein VP39"/>
    <property type="match status" value="1"/>
</dbReference>
<organism evidence="2 3">
    <name type="scientific">Micromonospora echinofusca</name>
    <dbReference type="NCBI Taxonomy" id="47858"/>
    <lineage>
        <taxon>Bacteria</taxon>
        <taxon>Bacillati</taxon>
        <taxon>Actinomycetota</taxon>
        <taxon>Actinomycetes</taxon>
        <taxon>Micromonosporales</taxon>
        <taxon>Micromonosporaceae</taxon>
        <taxon>Micromonospora</taxon>
    </lineage>
</organism>
<evidence type="ECO:0000256" key="1">
    <source>
        <dbReference type="SAM" id="MobiDB-lite"/>
    </source>
</evidence>
<evidence type="ECO:0000313" key="3">
    <source>
        <dbReference type="Proteomes" id="UP000823521"/>
    </source>
</evidence>